<sequence>MTAVLSALRVRISTAVLAASVVLGTALLLWGADTLARWTVEGYVARQVQALTGVLEVPSVEVRGTFFLPQMLSGRYEHVEIGIEDLRSGPLRLERMTAELTGVHVAFRDLVGQNVVPLYIEESRERATLTFEDLNHYLDVTGRPVVVESAPDGEVLLTGAVEVFGQAISASSRIAVGTDDGSLSVRPTGLQTGTVLDGAGEALLRQRFTFLVPMDPLPFGQRIVAVAAGDTAFHVQAGGSGVVVAP</sequence>
<comment type="caution">
    <text evidence="2">The sequence shown here is derived from an EMBL/GenBank/DDBJ whole genome shotgun (WGS) entry which is preliminary data.</text>
</comment>
<protein>
    <submittedName>
        <fullName evidence="2">DUF2993 family protein</fullName>
    </submittedName>
</protein>
<proteinExistence type="predicted"/>
<dbReference type="EMBL" id="SHKV01000001">
    <property type="protein sequence ID" value="RZU34571.1"/>
    <property type="molecule type" value="Genomic_DNA"/>
</dbReference>
<name>A0A4Q7YDY0_9ACTN</name>
<accession>A0A4Q7YDY0</accession>
<keyword evidence="1" id="KW-1133">Transmembrane helix</keyword>
<dbReference type="Proteomes" id="UP000292507">
    <property type="component" value="Unassembled WGS sequence"/>
</dbReference>
<gene>
    <name evidence="2" type="ORF">BKA19_4343</name>
</gene>
<evidence type="ECO:0000313" key="3">
    <source>
        <dbReference type="Proteomes" id="UP000292507"/>
    </source>
</evidence>
<dbReference type="AlphaFoldDB" id="A0A4Q7YDY0"/>
<keyword evidence="3" id="KW-1185">Reference proteome</keyword>
<reference evidence="2 3" key="1">
    <citation type="submission" date="2019-02" db="EMBL/GenBank/DDBJ databases">
        <title>Sequencing the genomes of 1000 actinobacteria strains.</title>
        <authorList>
            <person name="Klenk H.-P."/>
        </authorList>
    </citation>
    <scope>NUCLEOTIDE SEQUENCE [LARGE SCALE GENOMIC DNA]</scope>
    <source>
        <strain evidence="2 3">DSM 44509</strain>
    </source>
</reference>
<dbReference type="RefSeq" id="WP_104528231.1">
    <property type="nucleotide sequence ID" value="NZ_POQT01000011.1"/>
</dbReference>
<keyword evidence="1" id="KW-0812">Transmembrane</keyword>
<evidence type="ECO:0000313" key="2">
    <source>
        <dbReference type="EMBL" id="RZU34571.1"/>
    </source>
</evidence>
<evidence type="ECO:0000256" key="1">
    <source>
        <dbReference type="SAM" id="Phobius"/>
    </source>
</evidence>
<organism evidence="2 3">
    <name type="scientific">Blastococcus saxobsidens</name>
    <dbReference type="NCBI Taxonomy" id="138336"/>
    <lineage>
        <taxon>Bacteria</taxon>
        <taxon>Bacillati</taxon>
        <taxon>Actinomycetota</taxon>
        <taxon>Actinomycetes</taxon>
        <taxon>Geodermatophilales</taxon>
        <taxon>Geodermatophilaceae</taxon>
        <taxon>Blastococcus</taxon>
    </lineage>
</organism>
<dbReference type="Pfam" id="PF11209">
    <property type="entry name" value="LmeA"/>
    <property type="match status" value="1"/>
</dbReference>
<feature type="transmembrane region" description="Helical" evidence="1">
    <location>
        <begin position="12"/>
        <end position="32"/>
    </location>
</feature>
<keyword evidence="1" id="KW-0472">Membrane</keyword>
<dbReference type="OrthoDB" id="5194061at2"/>
<dbReference type="InterPro" id="IPR021373">
    <property type="entry name" value="DUF2993"/>
</dbReference>